<comment type="caution">
    <text evidence="1">The sequence shown here is derived from an EMBL/GenBank/DDBJ whole genome shotgun (WGS) entry which is preliminary data.</text>
</comment>
<organism evidence="1">
    <name type="scientific">marine sediment metagenome</name>
    <dbReference type="NCBI Taxonomy" id="412755"/>
    <lineage>
        <taxon>unclassified sequences</taxon>
        <taxon>metagenomes</taxon>
        <taxon>ecological metagenomes</taxon>
    </lineage>
</organism>
<sequence length="290" mass="31489">VLLQDSNIATTGDITTIGGTVYGDILRGFFLELRDPGTGNLRFFSNSTLTADRILTFDVNNATRTITFMGNPTLADWFDQPVKAASTGVAFGDLAINTTDLVVADHIVEIGSADGSDKIQIYHDNLNTYFKTNDGHFIFQTDEGTNKNTWVDIKGKGSGKGYSRVYDEDDKEYVDLRCSSGHGILSTSGVSPQSLRLQGEANIPITMFYTATTGQTQELQIYGFKTDDELRHLDISISPDADDTALYSNIGTHHFDGAMKFGDAVDNLAISNIGIATMAGKGKRDLTVRA</sequence>
<proteinExistence type="predicted"/>
<evidence type="ECO:0000313" key="1">
    <source>
        <dbReference type="EMBL" id="GAH03297.1"/>
    </source>
</evidence>
<dbReference type="AlphaFoldDB" id="X1C7D5"/>
<feature type="non-terminal residue" evidence="1">
    <location>
        <position position="290"/>
    </location>
</feature>
<dbReference type="EMBL" id="BART01021703">
    <property type="protein sequence ID" value="GAH03297.1"/>
    <property type="molecule type" value="Genomic_DNA"/>
</dbReference>
<name>X1C7D5_9ZZZZ</name>
<gene>
    <name evidence="1" type="ORF">S01H4_39943</name>
</gene>
<reference evidence="1" key="1">
    <citation type="journal article" date="2014" name="Front. Microbiol.">
        <title>High frequency of phylogenetically diverse reductive dehalogenase-homologous genes in deep subseafloor sedimentary metagenomes.</title>
        <authorList>
            <person name="Kawai M."/>
            <person name="Futagami T."/>
            <person name="Toyoda A."/>
            <person name="Takaki Y."/>
            <person name="Nishi S."/>
            <person name="Hori S."/>
            <person name="Arai W."/>
            <person name="Tsubouchi T."/>
            <person name="Morono Y."/>
            <person name="Uchiyama I."/>
            <person name="Ito T."/>
            <person name="Fujiyama A."/>
            <person name="Inagaki F."/>
            <person name="Takami H."/>
        </authorList>
    </citation>
    <scope>NUCLEOTIDE SEQUENCE</scope>
    <source>
        <strain evidence="1">Expedition CK06-06</strain>
    </source>
</reference>
<accession>X1C7D5</accession>
<feature type="non-terminal residue" evidence="1">
    <location>
        <position position="1"/>
    </location>
</feature>
<protein>
    <submittedName>
        <fullName evidence="1">Uncharacterized protein</fullName>
    </submittedName>
</protein>